<evidence type="ECO:0000259" key="3">
    <source>
        <dbReference type="SMART" id="SM00181"/>
    </source>
</evidence>
<feature type="domain" description="EGF-like" evidence="3">
    <location>
        <begin position="231"/>
        <end position="273"/>
    </location>
</feature>
<dbReference type="PANTHER" id="PTHR24043:SF8">
    <property type="entry name" value="EGF-LIKE DOMAIN-CONTAINING PROTEIN"/>
    <property type="match status" value="1"/>
</dbReference>
<feature type="domain" description="EGF-like" evidence="3">
    <location>
        <begin position="105"/>
        <end position="140"/>
    </location>
</feature>
<protein>
    <recommendedName>
        <fullName evidence="3">EGF-like domain-containing protein</fullName>
    </recommendedName>
</protein>
<keyword evidence="2" id="KW-0472">Membrane</keyword>
<dbReference type="PANTHER" id="PTHR24043">
    <property type="entry name" value="SCAVENGER RECEPTOR CLASS F"/>
    <property type="match status" value="1"/>
</dbReference>
<evidence type="ECO:0000313" key="4">
    <source>
        <dbReference type="EnsemblMetazoa" id="G8692.1:cds"/>
    </source>
</evidence>
<dbReference type="SUPFAM" id="SSF57184">
    <property type="entry name" value="Growth factor receptor domain"/>
    <property type="match status" value="1"/>
</dbReference>
<keyword evidence="1" id="KW-0245">EGF-like domain</keyword>
<accession>A0A8W8NW23</accession>
<dbReference type="InterPro" id="IPR042635">
    <property type="entry name" value="MEGF10/SREC1/2-like"/>
</dbReference>
<dbReference type="Proteomes" id="UP000005408">
    <property type="component" value="Unassembled WGS sequence"/>
</dbReference>
<dbReference type="InterPro" id="IPR000742">
    <property type="entry name" value="EGF"/>
</dbReference>
<sequence length="402" mass="43908">MLFDFLSLLQNPDFVSGSSLSLTVHVLNGSITPMGVTKFYITLSVLFCRGVTYENVGFNKSAWEKYPYHSPERGWGAKRAVDGCHPGWFGNYCNKACAVGTYGFECRETCGNCRDISQCLNTNGTCLGGCKDGFHGYLCKSPCNTGSYGIDCKEKCGNCLDVYKCSLSNGTCLTGCVAGYHGNLCKTPCTLGSYGLECRGTCGNCHMCSNTNGSCLTACDAGYLGEMCKTPCGRGFFGKNCTHTCIETCNGCKNVNGLCDSGCLLGWKGYFCSKLYGCSPKGYFGSNCSIPCPDVNCQECHMESGICHVCKQGYKGQRCETVSKFADFINNIKFYSLLGAFCLSLTVIGILIGYNIMIRKRQLTQHQPYDHQESCDVNLPDVSRGYVNCEELRDMQMYDTAQ</sequence>
<dbReference type="SMART" id="SM00181">
    <property type="entry name" value="EGF"/>
    <property type="match status" value="5"/>
</dbReference>
<dbReference type="EnsemblMetazoa" id="G8692.1">
    <property type="protein sequence ID" value="G8692.1:cds"/>
    <property type="gene ID" value="G8692"/>
</dbReference>
<dbReference type="GO" id="GO:0005044">
    <property type="term" value="F:scavenger receptor activity"/>
    <property type="evidence" value="ECO:0007669"/>
    <property type="project" value="InterPro"/>
</dbReference>
<proteinExistence type="predicted"/>
<feature type="transmembrane region" description="Helical" evidence="2">
    <location>
        <begin position="334"/>
        <end position="357"/>
    </location>
</feature>
<feature type="domain" description="EGF-like" evidence="3">
    <location>
        <begin position="291"/>
        <end position="320"/>
    </location>
</feature>
<keyword evidence="5" id="KW-1185">Reference proteome</keyword>
<evidence type="ECO:0000256" key="1">
    <source>
        <dbReference type="ARBA" id="ARBA00022536"/>
    </source>
</evidence>
<reference evidence="4" key="1">
    <citation type="submission" date="2022-08" db="UniProtKB">
        <authorList>
            <consortium name="EnsemblMetazoa"/>
        </authorList>
    </citation>
    <scope>IDENTIFICATION</scope>
    <source>
        <strain evidence="4">05x7-T-G4-1.051#20</strain>
    </source>
</reference>
<dbReference type="InterPro" id="IPR009030">
    <property type="entry name" value="Growth_fac_rcpt_cys_sf"/>
</dbReference>
<keyword evidence="2" id="KW-1133">Transmembrane helix</keyword>
<feature type="domain" description="EGF-like" evidence="3">
    <location>
        <begin position="151"/>
        <end position="186"/>
    </location>
</feature>
<dbReference type="Gene3D" id="2.170.300.10">
    <property type="entry name" value="Tie2 ligand-binding domain superfamily"/>
    <property type="match status" value="2"/>
</dbReference>
<evidence type="ECO:0000313" key="5">
    <source>
        <dbReference type="Proteomes" id="UP000005408"/>
    </source>
</evidence>
<dbReference type="AlphaFoldDB" id="A0A8W8NW23"/>
<keyword evidence="2" id="KW-0812">Transmembrane</keyword>
<feature type="domain" description="EGF-like" evidence="3">
    <location>
        <begin position="197"/>
        <end position="229"/>
    </location>
</feature>
<organism evidence="4 5">
    <name type="scientific">Magallana gigas</name>
    <name type="common">Pacific oyster</name>
    <name type="synonym">Crassostrea gigas</name>
    <dbReference type="NCBI Taxonomy" id="29159"/>
    <lineage>
        <taxon>Eukaryota</taxon>
        <taxon>Metazoa</taxon>
        <taxon>Spiralia</taxon>
        <taxon>Lophotrochozoa</taxon>
        <taxon>Mollusca</taxon>
        <taxon>Bivalvia</taxon>
        <taxon>Autobranchia</taxon>
        <taxon>Pteriomorphia</taxon>
        <taxon>Ostreida</taxon>
        <taxon>Ostreoidea</taxon>
        <taxon>Ostreidae</taxon>
        <taxon>Magallana</taxon>
    </lineage>
</organism>
<name>A0A8W8NW23_MAGGI</name>
<evidence type="ECO:0000256" key="2">
    <source>
        <dbReference type="SAM" id="Phobius"/>
    </source>
</evidence>